<name>A0A1G8GZX9_9VIBR</name>
<dbReference type="RefSeq" id="WP_093279266.1">
    <property type="nucleotide sequence ID" value="NZ_FNDD01000043.1"/>
</dbReference>
<dbReference type="OrthoDB" id="5298951at2"/>
<organism evidence="4 5">
    <name type="scientific">Vibrio xiamenensis</name>
    <dbReference type="NCBI Taxonomy" id="861298"/>
    <lineage>
        <taxon>Bacteria</taxon>
        <taxon>Pseudomonadati</taxon>
        <taxon>Pseudomonadota</taxon>
        <taxon>Gammaproteobacteria</taxon>
        <taxon>Vibrionales</taxon>
        <taxon>Vibrionaceae</taxon>
        <taxon>Vibrio</taxon>
    </lineage>
</organism>
<dbReference type="InterPro" id="IPR050356">
    <property type="entry name" value="SulA_CellDiv_inhibitor"/>
</dbReference>
<reference evidence="5" key="1">
    <citation type="submission" date="2016-10" db="EMBL/GenBank/DDBJ databases">
        <authorList>
            <person name="Varghese N."/>
            <person name="Submissions S."/>
        </authorList>
    </citation>
    <scope>NUCLEOTIDE SEQUENCE [LARGE SCALE GENOMIC DNA]</scope>
    <source>
        <strain evidence="5">CGMCC 1.10228</strain>
    </source>
</reference>
<accession>A0A1G8GZX9</accession>
<feature type="region of interest" description="Disordered" evidence="2">
    <location>
        <begin position="370"/>
        <end position="391"/>
    </location>
</feature>
<dbReference type="SUPFAM" id="SSF56672">
    <property type="entry name" value="DNA/RNA polymerases"/>
    <property type="match status" value="1"/>
</dbReference>
<dbReference type="STRING" id="861298.SAMN04488136_1438"/>
<dbReference type="Proteomes" id="UP000198854">
    <property type="component" value="Unassembled WGS sequence"/>
</dbReference>
<dbReference type="InterPro" id="IPR001126">
    <property type="entry name" value="UmuC"/>
</dbReference>
<dbReference type="Pfam" id="PF00817">
    <property type="entry name" value="IMS"/>
    <property type="match status" value="1"/>
</dbReference>
<dbReference type="InterPro" id="IPR043502">
    <property type="entry name" value="DNA/RNA_pol_sf"/>
</dbReference>
<keyword evidence="1" id="KW-0227">DNA damage</keyword>
<gene>
    <name evidence="4" type="ORF">SAMN04488136_1438</name>
</gene>
<keyword evidence="5" id="KW-1185">Reference proteome</keyword>
<evidence type="ECO:0000313" key="4">
    <source>
        <dbReference type="EMBL" id="SDH99953.1"/>
    </source>
</evidence>
<protein>
    <submittedName>
        <fullName evidence="4">Protein ImuB</fullName>
    </submittedName>
</protein>
<sequence>MTLWLYLHFPALQLDSLFCEYHDAPLAIVDPRTHRLIQLNPIAEQQGLAVGAGLGSAAAMCHDLQVHPYDAKVEQQALLDIAQWLYAVTSDISVFAPQGIMLKVSDMLTLYGGLESYWQALSTHLKQLKLRYLCSTGFSPYCAMLLAKSGHGIITENKLELEKHLHPRSLAATELSVKHIEKLERVGIQTLNDLLALPLPDIARRFDIDLVNYVGRLMGQFKHPLETYHPPAQFQHHLVLLFDIENIQWLEKPLYGLLKKLDGFLRLRDQVAYELKLTLHQRDKSINSITFTSASGDYQADKWQKLCQLTLESLKLDAPVQELTLSVVRSAQKEAANPDIFDGIKGQQTPLELISLLQAKLGQQRVRKVAYSHDPRPEKANQLCDPTTKLPELDTQTPLRPTFIYPHPLPFSDMPFNRKMQLVHGPERLLTGWWDGEPITRDYFIAHNETGQWLWVYRTPQKQWFVHGQFS</sequence>
<proteinExistence type="predicted"/>
<dbReference type="PANTHER" id="PTHR35369">
    <property type="entry name" value="BLR3025 PROTEIN-RELATED"/>
    <property type="match status" value="1"/>
</dbReference>
<feature type="domain" description="UmuC" evidence="3">
    <location>
        <begin position="20"/>
        <end position="148"/>
    </location>
</feature>
<dbReference type="PANTHER" id="PTHR35369:SF2">
    <property type="entry name" value="BLR3025 PROTEIN"/>
    <property type="match status" value="1"/>
</dbReference>
<evidence type="ECO:0000313" key="5">
    <source>
        <dbReference type="Proteomes" id="UP000198854"/>
    </source>
</evidence>
<dbReference type="AlphaFoldDB" id="A0A1G8GZX9"/>
<dbReference type="GO" id="GO:0006281">
    <property type="term" value="P:DNA repair"/>
    <property type="evidence" value="ECO:0007669"/>
    <property type="project" value="InterPro"/>
</dbReference>
<evidence type="ECO:0000259" key="3">
    <source>
        <dbReference type="Pfam" id="PF00817"/>
    </source>
</evidence>
<evidence type="ECO:0000256" key="1">
    <source>
        <dbReference type="ARBA" id="ARBA00022763"/>
    </source>
</evidence>
<evidence type="ECO:0000256" key="2">
    <source>
        <dbReference type="SAM" id="MobiDB-lite"/>
    </source>
</evidence>
<dbReference type="EMBL" id="FNDD01000043">
    <property type="protein sequence ID" value="SDH99953.1"/>
    <property type="molecule type" value="Genomic_DNA"/>
</dbReference>
<dbReference type="CDD" id="cd03468">
    <property type="entry name" value="PolY_like"/>
    <property type="match status" value="1"/>
</dbReference>